<organism evidence="2">
    <name type="scientific">marine metagenome</name>
    <dbReference type="NCBI Taxonomy" id="408172"/>
    <lineage>
        <taxon>unclassified sequences</taxon>
        <taxon>metagenomes</taxon>
        <taxon>ecological metagenomes</taxon>
    </lineage>
</organism>
<reference evidence="2" key="1">
    <citation type="submission" date="2018-05" db="EMBL/GenBank/DDBJ databases">
        <authorList>
            <person name="Lanie J.A."/>
            <person name="Ng W.-L."/>
            <person name="Kazmierczak K.M."/>
            <person name="Andrzejewski T.M."/>
            <person name="Davidsen T.M."/>
            <person name="Wayne K.J."/>
            <person name="Tettelin H."/>
            <person name="Glass J.I."/>
            <person name="Rusch D."/>
            <person name="Podicherti R."/>
            <person name="Tsui H.-C.T."/>
            <person name="Winkler M.E."/>
        </authorList>
    </citation>
    <scope>NUCLEOTIDE SEQUENCE</scope>
</reference>
<feature type="transmembrane region" description="Helical" evidence="1">
    <location>
        <begin position="6"/>
        <end position="27"/>
    </location>
</feature>
<proteinExistence type="predicted"/>
<evidence type="ECO:0000313" key="2">
    <source>
        <dbReference type="EMBL" id="SVB28797.1"/>
    </source>
</evidence>
<accession>A0A382CU17</accession>
<dbReference type="EMBL" id="UINC01035803">
    <property type="protein sequence ID" value="SVB28797.1"/>
    <property type="molecule type" value="Genomic_DNA"/>
</dbReference>
<evidence type="ECO:0008006" key="3">
    <source>
        <dbReference type="Google" id="ProtNLM"/>
    </source>
</evidence>
<keyword evidence="1" id="KW-1133">Transmembrane helix</keyword>
<gene>
    <name evidence="2" type="ORF">METZ01_LOCUS181651</name>
</gene>
<protein>
    <recommendedName>
        <fullName evidence="3">Nucleotide exchange factor GrpE</fullName>
    </recommendedName>
</protein>
<dbReference type="AlphaFoldDB" id="A0A382CU17"/>
<keyword evidence="1" id="KW-0812">Transmembrane</keyword>
<evidence type="ECO:0000256" key="1">
    <source>
        <dbReference type="SAM" id="Phobius"/>
    </source>
</evidence>
<sequence>MNFYLFIATSIIVIVVVLCTIWITWWLRRNSLKIVMEMDDESKHNAENLETLNTHIIKTNDLLETYNKVIDEKGAELNKYKDGGELAKQKGLFNSLIEIEEFIKKFSETSSNLDERTKNYITAIKDKLGIVLTNSGIEQFSPELNQNVLEEKGCSSGLETKKTKDPAKVNLIASIIKPGYRLQVKENEFIFLKNAEVQVYELEN</sequence>
<keyword evidence="1" id="KW-0472">Membrane</keyword>
<name>A0A382CU17_9ZZZZ</name>